<organism evidence="3 4">
    <name type="scientific">Cephalotrichum gorgonifer</name>
    <dbReference type="NCBI Taxonomy" id="2041049"/>
    <lineage>
        <taxon>Eukaryota</taxon>
        <taxon>Fungi</taxon>
        <taxon>Dikarya</taxon>
        <taxon>Ascomycota</taxon>
        <taxon>Pezizomycotina</taxon>
        <taxon>Sordariomycetes</taxon>
        <taxon>Hypocreomycetidae</taxon>
        <taxon>Microascales</taxon>
        <taxon>Microascaceae</taxon>
        <taxon>Cephalotrichum</taxon>
    </lineage>
</organism>
<keyword evidence="2" id="KW-0732">Signal</keyword>
<feature type="compositionally biased region" description="Low complexity" evidence="1">
    <location>
        <begin position="171"/>
        <end position="197"/>
    </location>
</feature>
<comment type="caution">
    <text evidence="3">The sequence shown here is derived from an EMBL/GenBank/DDBJ whole genome shotgun (WGS) entry which is preliminary data.</text>
</comment>
<accession>A0AAE8SRP7</accession>
<evidence type="ECO:0008006" key="5">
    <source>
        <dbReference type="Google" id="ProtNLM"/>
    </source>
</evidence>
<dbReference type="EMBL" id="ONZQ02000002">
    <property type="protein sequence ID" value="SPN98449.1"/>
    <property type="molecule type" value="Genomic_DNA"/>
</dbReference>
<sequence length="221" mass="23211">MHLSKTLPVASALLLSALPLAAADFDREDIPTACTTICEPVRQLVRLCDVDDDAVGGDRNEDLLERQCICQNTSFDVANVAGQCQDCVEKNWRNGCRDDDDSDDDDDDNACDDGREDINKIVRVCGFSSVSYDSAATSQVQTISVAASKATDVAQLTTTVNPQETGSIGMDSPNGGNNNNNDNSNNNNQGSDDGSGAAQGALPGMVVCVSGAIIAGIMMLQ</sequence>
<evidence type="ECO:0000313" key="4">
    <source>
        <dbReference type="Proteomes" id="UP001187682"/>
    </source>
</evidence>
<evidence type="ECO:0000256" key="1">
    <source>
        <dbReference type="SAM" id="MobiDB-lite"/>
    </source>
</evidence>
<feature type="chain" id="PRO_5041972894" description="Protein CAP22" evidence="2">
    <location>
        <begin position="24"/>
        <end position="221"/>
    </location>
</feature>
<proteinExistence type="predicted"/>
<dbReference type="AlphaFoldDB" id="A0AAE8SRP7"/>
<reference evidence="3" key="1">
    <citation type="submission" date="2018-03" db="EMBL/GenBank/DDBJ databases">
        <authorList>
            <person name="Guldener U."/>
        </authorList>
    </citation>
    <scope>NUCLEOTIDE SEQUENCE</scope>
</reference>
<dbReference type="Proteomes" id="UP001187682">
    <property type="component" value="Unassembled WGS sequence"/>
</dbReference>
<name>A0AAE8SRP7_9PEZI</name>
<evidence type="ECO:0000256" key="2">
    <source>
        <dbReference type="SAM" id="SignalP"/>
    </source>
</evidence>
<feature type="region of interest" description="Disordered" evidence="1">
    <location>
        <begin position="158"/>
        <end position="197"/>
    </location>
</feature>
<feature type="signal peptide" evidence="2">
    <location>
        <begin position="1"/>
        <end position="23"/>
    </location>
</feature>
<evidence type="ECO:0000313" key="3">
    <source>
        <dbReference type="EMBL" id="SPN98449.1"/>
    </source>
</evidence>
<protein>
    <recommendedName>
        <fullName evidence="5">Protein CAP22</fullName>
    </recommendedName>
</protein>
<keyword evidence="4" id="KW-1185">Reference proteome</keyword>
<gene>
    <name evidence="3" type="ORF">DNG_01493</name>
</gene>